<dbReference type="PANTHER" id="PTHR44688">
    <property type="entry name" value="DNA-BINDING TRANSCRIPTIONAL ACTIVATOR DEVR_DOSR"/>
    <property type="match status" value="1"/>
</dbReference>
<dbReference type="CDD" id="cd06170">
    <property type="entry name" value="LuxR_C_like"/>
    <property type="match status" value="1"/>
</dbReference>
<dbReference type="AlphaFoldDB" id="A0A1W2GZ31"/>
<evidence type="ECO:0000256" key="3">
    <source>
        <dbReference type="ARBA" id="ARBA00023163"/>
    </source>
</evidence>
<keyword evidence="3" id="KW-0804">Transcription</keyword>
<dbReference type="EMBL" id="LT838813">
    <property type="protein sequence ID" value="SMD41965.1"/>
    <property type="molecule type" value="Genomic_DNA"/>
</dbReference>
<dbReference type="InterPro" id="IPR000792">
    <property type="entry name" value="Tscrpt_reg_LuxR_C"/>
</dbReference>
<dbReference type="PRINTS" id="PR00038">
    <property type="entry name" value="HTHLUXR"/>
</dbReference>
<evidence type="ECO:0000313" key="6">
    <source>
        <dbReference type="Proteomes" id="UP000192333"/>
    </source>
</evidence>
<name>A0A1W2GZ31_9BACT</name>
<dbReference type="InterPro" id="IPR036388">
    <property type="entry name" value="WH-like_DNA-bd_sf"/>
</dbReference>
<evidence type="ECO:0000259" key="4">
    <source>
        <dbReference type="PROSITE" id="PS50043"/>
    </source>
</evidence>
<keyword evidence="6" id="KW-1185">Reference proteome</keyword>
<sequence length="219" mass="25316">MDNHYIIGEATLLSKGLNLVLSNFGQQTINHLSFHQINNLLNRDWNGSDFLWMDISQEIKNTLKICQKIFKKDRVPKVFVFCDSKDPIIIKSFLKVGVNGYFLPQCCANTIKEALIHVKNNKKYIDPTLSQILTQSILDIEPLKPFQNTLTKREKEILHLIIEEYTTQEIANKLFISFCTVETHRLHLIQKMGVRNTAGLVREAISKNIYQKSMNSMSF</sequence>
<evidence type="ECO:0000256" key="2">
    <source>
        <dbReference type="ARBA" id="ARBA00023125"/>
    </source>
</evidence>
<dbReference type="GO" id="GO:0003677">
    <property type="term" value="F:DNA binding"/>
    <property type="evidence" value="ECO:0007669"/>
    <property type="project" value="UniProtKB-KW"/>
</dbReference>
<dbReference type="InterPro" id="IPR016032">
    <property type="entry name" value="Sig_transdc_resp-reg_C-effctor"/>
</dbReference>
<evidence type="ECO:0000256" key="1">
    <source>
        <dbReference type="ARBA" id="ARBA00023015"/>
    </source>
</evidence>
<accession>A0A1W2GZ31</accession>
<dbReference type="GO" id="GO:0006355">
    <property type="term" value="P:regulation of DNA-templated transcription"/>
    <property type="evidence" value="ECO:0007669"/>
    <property type="project" value="InterPro"/>
</dbReference>
<keyword evidence="1" id="KW-0805">Transcription regulation</keyword>
<keyword evidence="2 5" id="KW-0238">DNA-binding</keyword>
<proteinExistence type="predicted"/>
<evidence type="ECO:0000313" key="5">
    <source>
        <dbReference type="EMBL" id="SMD41965.1"/>
    </source>
</evidence>
<protein>
    <submittedName>
        <fullName evidence="5">DNA-binding response regulator, NarL/FixJ family, contains REC and HTH domains</fullName>
    </submittedName>
</protein>
<dbReference type="Gene3D" id="3.40.50.2300">
    <property type="match status" value="1"/>
</dbReference>
<dbReference type="STRING" id="758820.SAMN00777080_0501"/>
<organism evidence="5 6">
    <name type="scientific">Aquiflexum balticum DSM 16537</name>
    <dbReference type="NCBI Taxonomy" id="758820"/>
    <lineage>
        <taxon>Bacteria</taxon>
        <taxon>Pseudomonadati</taxon>
        <taxon>Bacteroidota</taxon>
        <taxon>Cytophagia</taxon>
        <taxon>Cytophagales</taxon>
        <taxon>Cyclobacteriaceae</taxon>
        <taxon>Aquiflexum</taxon>
    </lineage>
</organism>
<reference evidence="6" key="1">
    <citation type="submission" date="2017-04" db="EMBL/GenBank/DDBJ databases">
        <authorList>
            <person name="Varghese N."/>
            <person name="Submissions S."/>
        </authorList>
    </citation>
    <scope>NUCLEOTIDE SEQUENCE [LARGE SCALE GENOMIC DNA]</scope>
    <source>
        <strain evidence="6">DSM 16537</strain>
    </source>
</reference>
<dbReference type="Pfam" id="PF00196">
    <property type="entry name" value="GerE"/>
    <property type="match status" value="1"/>
</dbReference>
<gene>
    <name evidence="5" type="ORF">SAMN00777080_0501</name>
</gene>
<dbReference type="PANTHER" id="PTHR44688:SF16">
    <property type="entry name" value="DNA-BINDING TRANSCRIPTIONAL ACTIVATOR DEVR_DOSR"/>
    <property type="match status" value="1"/>
</dbReference>
<dbReference type="PROSITE" id="PS50043">
    <property type="entry name" value="HTH_LUXR_2"/>
    <property type="match status" value="1"/>
</dbReference>
<dbReference type="Gene3D" id="1.10.10.10">
    <property type="entry name" value="Winged helix-like DNA-binding domain superfamily/Winged helix DNA-binding domain"/>
    <property type="match status" value="1"/>
</dbReference>
<feature type="domain" description="HTH luxR-type" evidence="4">
    <location>
        <begin position="142"/>
        <end position="208"/>
    </location>
</feature>
<dbReference type="SUPFAM" id="SSF46894">
    <property type="entry name" value="C-terminal effector domain of the bipartite response regulators"/>
    <property type="match status" value="1"/>
</dbReference>
<dbReference type="Proteomes" id="UP000192333">
    <property type="component" value="Chromosome I"/>
</dbReference>
<dbReference type="SMART" id="SM00421">
    <property type="entry name" value="HTH_LUXR"/>
    <property type="match status" value="1"/>
</dbReference>
<dbReference type="RefSeq" id="WP_084118818.1">
    <property type="nucleotide sequence ID" value="NZ_LT838813.1"/>
</dbReference>